<evidence type="ECO:0000256" key="9">
    <source>
        <dbReference type="ARBA" id="ARBA00022919"/>
    </source>
</evidence>
<sequence>MDSRPPEINVVTLNVWGLKHISKLRTERIAEIAHRLAEANPQPHIVALQELFCAADYRAIRHETRAVLPYGKHYYGGAFGSGLAILSRWPIEETSMFAYPLNGRPTAFWRGDWYVGKGVACAKIRFGPGRRDVVEVFNTHLHARYSSDKDNSYDCHRAAQAWEYARLLRGAADRGHLVLGLGDLNMLPLSLPHTIITSHAPVRDAWRVLHPNSSLGPAHYAPEAARGVPVPTAEFNIRENGATSDGCYNTWRWSPAQQRLAAQGHEAAVVSPDAIDEAGKRLDYILIGTGDVAASDGAGWVVKDVRVGMLEPHPSLRCSVSDHFSAEATLVFHVPSSSPRPASRASDSEAVNSGAYLQTNSPVPSDAPSEPFTAQLRAATLAPDDLTPSAYDEVLSLISSYSARERSQRRLRAYHFLASLGAWLACLVGTWFTPPFASFLLLLVGSLSLVAGTVDGLIALLFVGSELRALKEFEWEVLNARCGGEHEYSPARDTPPTTDKGRRA</sequence>
<evidence type="ECO:0000256" key="7">
    <source>
        <dbReference type="ARBA" id="ARBA00022801"/>
    </source>
</evidence>
<comment type="similarity">
    <text evidence="4">Belongs to the neutral sphingomyelinase family.</text>
</comment>
<comment type="caution">
    <text evidence="15">The sequence shown here is derived from an EMBL/GenBank/DDBJ whole genome shotgun (WGS) entry which is preliminary data.</text>
</comment>
<keyword evidence="11" id="KW-0443">Lipid metabolism</keyword>
<name>A0AAE8MRL5_9PEZI</name>
<comment type="subcellular location">
    <subcellularLocation>
        <location evidence="1">Membrane</location>
        <topology evidence="1">Multi-pass membrane protein</topology>
    </subcellularLocation>
</comment>
<evidence type="ECO:0000256" key="4">
    <source>
        <dbReference type="ARBA" id="ARBA00006335"/>
    </source>
</evidence>
<keyword evidence="9" id="KW-0746">Sphingolipid metabolism</keyword>
<keyword evidence="5 13" id="KW-0812">Transmembrane</keyword>
<organism evidence="15 16">
    <name type="scientific">Cephalotrichum gorgonifer</name>
    <dbReference type="NCBI Taxonomy" id="2041049"/>
    <lineage>
        <taxon>Eukaryota</taxon>
        <taxon>Fungi</taxon>
        <taxon>Dikarya</taxon>
        <taxon>Ascomycota</taxon>
        <taxon>Pezizomycotina</taxon>
        <taxon>Sordariomycetes</taxon>
        <taxon>Hypocreomycetidae</taxon>
        <taxon>Microascales</taxon>
        <taxon>Microascaceae</taxon>
        <taxon>Cephalotrichum</taxon>
    </lineage>
</organism>
<evidence type="ECO:0000256" key="11">
    <source>
        <dbReference type="ARBA" id="ARBA00023098"/>
    </source>
</evidence>
<dbReference type="Gene3D" id="3.60.10.10">
    <property type="entry name" value="Endonuclease/exonuclease/phosphatase"/>
    <property type="match status" value="1"/>
</dbReference>
<evidence type="ECO:0000256" key="3">
    <source>
        <dbReference type="ARBA" id="ARBA00004991"/>
    </source>
</evidence>
<dbReference type="InterPro" id="IPR038772">
    <property type="entry name" value="Sph/SMPD2-like"/>
</dbReference>
<dbReference type="Proteomes" id="UP001187682">
    <property type="component" value="Unassembled WGS sequence"/>
</dbReference>
<keyword evidence="16" id="KW-1185">Reference proteome</keyword>
<dbReference type="FunFam" id="3.60.10.10:FF:000059">
    <property type="entry name" value="Inositol phosphosphingolipids phospholipase C"/>
    <property type="match status" value="1"/>
</dbReference>
<keyword evidence="7" id="KW-0378">Hydrolase</keyword>
<dbReference type="GO" id="GO:0006665">
    <property type="term" value="P:sphingolipid metabolic process"/>
    <property type="evidence" value="ECO:0007669"/>
    <property type="project" value="UniProtKB-KW"/>
</dbReference>
<dbReference type="GO" id="GO:0046872">
    <property type="term" value="F:metal ion binding"/>
    <property type="evidence" value="ECO:0007669"/>
    <property type="project" value="UniProtKB-KW"/>
</dbReference>
<accession>A0AAE8MRL5</accession>
<dbReference type="SUPFAM" id="SSF56219">
    <property type="entry name" value="DNase I-like"/>
    <property type="match status" value="1"/>
</dbReference>
<keyword evidence="6" id="KW-0479">Metal-binding</keyword>
<proteinExistence type="inferred from homology"/>
<evidence type="ECO:0000256" key="2">
    <source>
        <dbReference type="ARBA" id="ARBA00004760"/>
    </source>
</evidence>
<keyword evidence="12 13" id="KW-0472">Membrane</keyword>
<dbReference type="GO" id="GO:0004767">
    <property type="term" value="F:sphingomyelin phosphodiesterase activity"/>
    <property type="evidence" value="ECO:0007669"/>
    <property type="project" value="InterPro"/>
</dbReference>
<comment type="pathway">
    <text evidence="3">Sphingolipid metabolism.</text>
</comment>
<gene>
    <name evidence="15" type="ORF">DNG_00643</name>
</gene>
<evidence type="ECO:0000313" key="16">
    <source>
        <dbReference type="Proteomes" id="UP001187682"/>
    </source>
</evidence>
<evidence type="ECO:0000256" key="13">
    <source>
        <dbReference type="SAM" id="Phobius"/>
    </source>
</evidence>
<dbReference type="PANTHER" id="PTHR16320">
    <property type="entry name" value="SPHINGOMYELINASE FAMILY MEMBER"/>
    <property type="match status" value="1"/>
</dbReference>
<dbReference type="InterPro" id="IPR005135">
    <property type="entry name" value="Endo/exonuclease/phosphatase"/>
</dbReference>
<evidence type="ECO:0000313" key="15">
    <source>
        <dbReference type="EMBL" id="SPN97127.1"/>
    </source>
</evidence>
<keyword evidence="10 13" id="KW-1133">Transmembrane helix</keyword>
<evidence type="ECO:0000256" key="5">
    <source>
        <dbReference type="ARBA" id="ARBA00022692"/>
    </source>
</evidence>
<dbReference type="EMBL" id="ONZQ02000001">
    <property type="protein sequence ID" value="SPN97127.1"/>
    <property type="molecule type" value="Genomic_DNA"/>
</dbReference>
<feature type="transmembrane region" description="Helical" evidence="13">
    <location>
        <begin position="439"/>
        <end position="463"/>
    </location>
</feature>
<comment type="pathway">
    <text evidence="2">Lipid metabolism; sphingolipid metabolism.</text>
</comment>
<dbReference type="InterPro" id="IPR036691">
    <property type="entry name" value="Endo/exonu/phosph_ase_sf"/>
</dbReference>
<evidence type="ECO:0000256" key="8">
    <source>
        <dbReference type="ARBA" id="ARBA00022842"/>
    </source>
</evidence>
<dbReference type="Pfam" id="PF03372">
    <property type="entry name" value="Exo_endo_phos"/>
    <property type="match status" value="1"/>
</dbReference>
<dbReference type="GO" id="GO:0016020">
    <property type="term" value="C:membrane"/>
    <property type="evidence" value="ECO:0007669"/>
    <property type="project" value="UniProtKB-SubCell"/>
</dbReference>
<evidence type="ECO:0000256" key="10">
    <source>
        <dbReference type="ARBA" id="ARBA00022989"/>
    </source>
</evidence>
<feature type="transmembrane region" description="Helical" evidence="13">
    <location>
        <begin position="413"/>
        <end position="433"/>
    </location>
</feature>
<evidence type="ECO:0000256" key="6">
    <source>
        <dbReference type="ARBA" id="ARBA00022723"/>
    </source>
</evidence>
<evidence type="ECO:0000259" key="14">
    <source>
        <dbReference type="Pfam" id="PF03372"/>
    </source>
</evidence>
<evidence type="ECO:0000256" key="1">
    <source>
        <dbReference type="ARBA" id="ARBA00004141"/>
    </source>
</evidence>
<dbReference type="AlphaFoldDB" id="A0AAE8MRL5"/>
<feature type="domain" description="Endonuclease/exonuclease/phosphatase" evidence="14">
    <location>
        <begin position="11"/>
        <end position="323"/>
    </location>
</feature>
<dbReference type="PANTHER" id="PTHR16320:SF24">
    <property type="entry name" value="PHOSPHODIESTERASE, PUTATIVE-RELATED"/>
    <property type="match status" value="1"/>
</dbReference>
<keyword evidence="8" id="KW-0460">Magnesium</keyword>
<protein>
    <submittedName>
        <fullName evidence="15">Related to human and mouse neutral sphingomyelinase</fullName>
    </submittedName>
</protein>
<reference evidence="15" key="1">
    <citation type="submission" date="2018-03" db="EMBL/GenBank/DDBJ databases">
        <authorList>
            <person name="Guldener U."/>
        </authorList>
    </citation>
    <scope>NUCLEOTIDE SEQUENCE</scope>
</reference>
<evidence type="ECO:0000256" key="12">
    <source>
        <dbReference type="ARBA" id="ARBA00023136"/>
    </source>
</evidence>